<feature type="region of interest" description="Disordered" evidence="1">
    <location>
        <begin position="1"/>
        <end position="25"/>
    </location>
</feature>
<dbReference type="Proteomes" id="UP000515591">
    <property type="component" value="Chromosome"/>
</dbReference>
<proteinExistence type="predicted"/>
<dbReference type="EMBL" id="AP022213">
    <property type="protein sequence ID" value="BBT17010.1"/>
    <property type="molecule type" value="Genomic_DNA"/>
</dbReference>
<dbReference type="RefSeq" id="WP_182850162.1">
    <property type="nucleotide sequence ID" value="NZ_AP022213.1"/>
</dbReference>
<sequence>MLLNSSPLASVPLNSGGTQATDTPEIISPADSTWWTLRLVLNGQDLSARLTGTVTVDREAGAARVLNFNLVPEPGSLDLDVLTGKPVTLRRQRMEGATVVAEQLRFTGTTLRPRYTPTSGVLAITASCDLQNRVELMTLEQIDALVPGVWSAGVFGERSSHWQYAQDRLSTRPQHMDCAPDGSIRVTPWAAAPTAHFEFQEDAVIVGTFDVQPADAAQLINRAELVAEYRFTRLRHREHHYGWQGPAANFCEWYVRTYELPTHSMLTDALAQADWDVIGGWTSLDLPPDLVNPCGLGGAWYNRFTDDPHMLAFGVYVARRTSQSLTERYTLTLQATGSIEAFGERPARSSYSDDVDYDSRSWEQARAVRPAEAIRDDLGDWIIDKDDGPRRTDMLNAALSREWVNILDSHRRTRVVFGTPITDHVYDTTHTVRVQAMGTLAQGRVARVQEVWDIDAGSEIATLEIAISRGGAAVQATSLVPPGRPRFDLGPAPSGSTVLATQLGGDTASQPYNEDLDGFAGNYSIVLPNTEQCPRRLQITTPDIDAAFRDPDAAEATATYVVNVPTDLLITEAL</sequence>
<evidence type="ECO:0000313" key="3">
    <source>
        <dbReference type="Proteomes" id="UP000515591"/>
    </source>
</evidence>
<accession>A0A6S5RQP5</accession>
<organism evidence="2 3">
    <name type="scientific">Metapseudomonas otitidis</name>
    <dbReference type="NCBI Taxonomy" id="319939"/>
    <lineage>
        <taxon>Bacteria</taxon>
        <taxon>Pseudomonadati</taxon>
        <taxon>Pseudomonadota</taxon>
        <taxon>Gammaproteobacteria</taxon>
        <taxon>Pseudomonadales</taxon>
        <taxon>Pseudomonadaceae</taxon>
        <taxon>Metapseudomonas</taxon>
    </lineage>
</organism>
<dbReference type="AlphaFoldDB" id="A0A6S5RQP5"/>
<evidence type="ECO:0000256" key="1">
    <source>
        <dbReference type="SAM" id="MobiDB-lite"/>
    </source>
</evidence>
<name>A0A6S5RQP5_9GAMM</name>
<feature type="compositionally biased region" description="Polar residues" evidence="1">
    <location>
        <begin position="1"/>
        <end position="22"/>
    </location>
</feature>
<evidence type="ECO:0000313" key="2">
    <source>
        <dbReference type="EMBL" id="BBT17010.1"/>
    </source>
</evidence>
<gene>
    <name evidence="2" type="ORF">WP8S17C03_30590</name>
</gene>
<reference evidence="2 3" key="1">
    <citation type="submission" date="2019-12" db="EMBL/GenBank/DDBJ databases">
        <title>complete genome sequences of Pseudomonas otitidis str. WP8-S17-CRE-03 isolated from wastewater treatment plant effluent.</title>
        <authorList>
            <person name="Sekizuka T."/>
            <person name="Itokawa K."/>
            <person name="Yatsu K."/>
            <person name="Inamine Y."/>
            <person name="Kuroda M."/>
        </authorList>
    </citation>
    <scope>NUCLEOTIDE SEQUENCE [LARGE SCALE GENOMIC DNA]</scope>
    <source>
        <strain evidence="2 3">WP8-S17-CRE-03</strain>
    </source>
</reference>
<protein>
    <submittedName>
        <fullName evidence="2">Uncharacterized protein</fullName>
    </submittedName>
</protein>